<dbReference type="InterPro" id="IPR036388">
    <property type="entry name" value="WH-like_DNA-bd_sf"/>
</dbReference>
<protein>
    <submittedName>
        <fullName evidence="5">DNA-binding GntR family transcriptional regulator</fullName>
    </submittedName>
</protein>
<dbReference type="SUPFAM" id="SSF48008">
    <property type="entry name" value="GntR ligand-binding domain-like"/>
    <property type="match status" value="1"/>
</dbReference>
<reference evidence="5 6" key="1">
    <citation type="submission" date="2024-06" db="EMBL/GenBank/DDBJ databases">
        <title>Sorghum-associated microbial communities from plants grown in Nebraska, USA.</title>
        <authorList>
            <person name="Schachtman D."/>
        </authorList>
    </citation>
    <scope>NUCLEOTIDE SEQUENCE [LARGE SCALE GENOMIC DNA]</scope>
    <source>
        <strain evidence="5 6">2709</strain>
    </source>
</reference>
<proteinExistence type="predicted"/>
<sequence>MSLSEQQGDMLRRESRLRTLPEQIAERLYESIVSERVQPGERLREDALATSFNVSRGPIREALRILENDGVIQMLPNRGAYVSKLSVAEVNSVFEVRILLAGAMIRGLVNADAAVFADFEKRVQKLEALAREPGEQASTYAACSVDLSLTLADSCGNPVLAQFMGSLARRSWRYTKLSLRTIERRQSSAQNWRKIYSFVMKGKFHEAGDIMEKLVNATRVDAVNYLSEMESA</sequence>
<dbReference type="SMART" id="SM00895">
    <property type="entry name" value="FCD"/>
    <property type="match status" value="1"/>
</dbReference>
<dbReference type="CDD" id="cd07377">
    <property type="entry name" value="WHTH_GntR"/>
    <property type="match status" value="1"/>
</dbReference>
<keyword evidence="6" id="KW-1185">Reference proteome</keyword>
<comment type="caution">
    <text evidence="5">The sequence shown here is derived from an EMBL/GenBank/DDBJ whole genome shotgun (WGS) entry which is preliminary data.</text>
</comment>
<evidence type="ECO:0000259" key="4">
    <source>
        <dbReference type="PROSITE" id="PS50949"/>
    </source>
</evidence>
<evidence type="ECO:0000256" key="1">
    <source>
        <dbReference type="ARBA" id="ARBA00023015"/>
    </source>
</evidence>
<evidence type="ECO:0000313" key="5">
    <source>
        <dbReference type="EMBL" id="MET4579277.1"/>
    </source>
</evidence>
<keyword evidence="1" id="KW-0805">Transcription regulation</keyword>
<keyword evidence="3" id="KW-0804">Transcription</keyword>
<dbReference type="Pfam" id="PF07729">
    <property type="entry name" value="FCD"/>
    <property type="match status" value="1"/>
</dbReference>
<evidence type="ECO:0000256" key="2">
    <source>
        <dbReference type="ARBA" id="ARBA00023125"/>
    </source>
</evidence>
<dbReference type="PANTHER" id="PTHR43537">
    <property type="entry name" value="TRANSCRIPTIONAL REGULATOR, GNTR FAMILY"/>
    <property type="match status" value="1"/>
</dbReference>
<dbReference type="Gene3D" id="1.20.120.530">
    <property type="entry name" value="GntR ligand-binding domain-like"/>
    <property type="match status" value="1"/>
</dbReference>
<dbReference type="Gene3D" id="1.10.10.10">
    <property type="entry name" value="Winged helix-like DNA-binding domain superfamily/Winged helix DNA-binding domain"/>
    <property type="match status" value="1"/>
</dbReference>
<dbReference type="GO" id="GO:0003677">
    <property type="term" value="F:DNA binding"/>
    <property type="evidence" value="ECO:0007669"/>
    <property type="project" value="UniProtKB-KW"/>
</dbReference>
<keyword evidence="2 5" id="KW-0238">DNA-binding</keyword>
<dbReference type="RefSeq" id="WP_354447235.1">
    <property type="nucleotide sequence ID" value="NZ_JBEPSH010000009.1"/>
</dbReference>
<accession>A0ABV2QEB7</accession>
<gene>
    <name evidence="5" type="ORF">ABIE13_004405</name>
</gene>
<dbReference type="Pfam" id="PF00392">
    <property type="entry name" value="GntR"/>
    <property type="match status" value="1"/>
</dbReference>
<evidence type="ECO:0000313" key="6">
    <source>
        <dbReference type="Proteomes" id="UP001549320"/>
    </source>
</evidence>
<evidence type="ECO:0000256" key="3">
    <source>
        <dbReference type="ARBA" id="ARBA00023163"/>
    </source>
</evidence>
<dbReference type="SMART" id="SM00345">
    <property type="entry name" value="HTH_GNTR"/>
    <property type="match status" value="1"/>
</dbReference>
<dbReference type="EMBL" id="JBEPSH010000009">
    <property type="protein sequence ID" value="MET4579277.1"/>
    <property type="molecule type" value="Genomic_DNA"/>
</dbReference>
<organism evidence="5 6">
    <name type="scientific">Ottowia thiooxydans</name>
    <dbReference type="NCBI Taxonomy" id="219182"/>
    <lineage>
        <taxon>Bacteria</taxon>
        <taxon>Pseudomonadati</taxon>
        <taxon>Pseudomonadota</taxon>
        <taxon>Betaproteobacteria</taxon>
        <taxon>Burkholderiales</taxon>
        <taxon>Comamonadaceae</taxon>
        <taxon>Ottowia</taxon>
    </lineage>
</organism>
<dbReference type="PANTHER" id="PTHR43537:SF41">
    <property type="entry name" value="TRANSCRIPTIONAL REGULATORY PROTEIN"/>
    <property type="match status" value="1"/>
</dbReference>
<name>A0ABV2QEB7_9BURK</name>
<dbReference type="InterPro" id="IPR036390">
    <property type="entry name" value="WH_DNA-bd_sf"/>
</dbReference>
<dbReference type="Proteomes" id="UP001549320">
    <property type="component" value="Unassembled WGS sequence"/>
</dbReference>
<dbReference type="InterPro" id="IPR008920">
    <property type="entry name" value="TF_FadR/GntR_C"/>
</dbReference>
<dbReference type="PROSITE" id="PS50949">
    <property type="entry name" value="HTH_GNTR"/>
    <property type="match status" value="1"/>
</dbReference>
<dbReference type="InterPro" id="IPR000524">
    <property type="entry name" value="Tscrpt_reg_HTH_GntR"/>
</dbReference>
<dbReference type="SUPFAM" id="SSF46785">
    <property type="entry name" value="Winged helix' DNA-binding domain"/>
    <property type="match status" value="1"/>
</dbReference>
<dbReference type="InterPro" id="IPR011711">
    <property type="entry name" value="GntR_C"/>
</dbReference>
<feature type="domain" description="HTH gntR-type" evidence="4">
    <location>
        <begin position="18"/>
        <end position="85"/>
    </location>
</feature>